<comment type="caution">
    <text evidence="1">The sequence shown here is derived from an EMBL/GenBank/DDBJ whole genome shotgun (WGS) entry which is preliminary data.</text>
</comment>
<name>A0ACB8YJV6_ARCLA</name>
<proteinExistence type="predicted"/>
<evidence type="ECO:0000313" key="2">
    <source>
        <dbReference type="Proteomes" id="UP001055879"/>
    </source>
</evidence>
<evidence type="ECO:0000313" key="1">
    <source>
        <dbReference type="EMBL" id="KAI3685239.1"/>
    </source>
</evidence>
<reference evidence="1 2" key="2">
    <citation type="journal article" date="2022" name="Mol. Ecol. Resour.">
        <title>The genomes of chicory, endive, great burdock and yacon provide insights into Asteraceae paleo-polyploidization history and plant inulin production.</title>
        <authorList>
            <person name="Fan W."/>
            <person name="Wang S."/>
            <person name="Wang H."/>
            <person name="Wang A."/>
            <person name="Jiang F."/>
            <person name="Liu H."/>
            <person name="Zhao H."/>
            <person name="Xu D."/>
            <person name="Zhang Y."/>
        </authorList>
    </citation>
    <scope>NUCLEOTIDE SEQUENCE [LARGE SCALE GENOMIC DNA]</scope>
    <source>
        <strain evidence="2">cv. Niubang</strain>
    </source>
</reference>
<gene>
    <name evidence="1" type="ORF">L6452_34477</name>
</gene>
<reference evidence="2" key="1">
    <citation type="journal article" date="2022" name="Mol. Ecol. Resour.">
        <title>The genomes of chicory, endive, great burdock and yacon provide insights into Asteraceae palaeo-polyploidization history and plant inulin production.</title>
        <authorList>
            <person name="Fan W."/>
            <person name="Wang S."/>
            <person name="Wang H."/>
            <person name="Wang A."/>
            <person name="Jiang F."/>
            <person name="Liu H."/>
            <person name="Zhao H."/>
            <person name="Xu D."/>
            <person name="Zhang Y."/>
        </authorList>
    </citation>
    <scope>NUCLEOTIDE SEQUENCE [LARGE SCALE GENOMIC DNA]</scope>
    <source>
        <strain evidence="2">cv. Niubang</strain>
    </source>
</reference>
<keyword evidence="2" id="KW-1185">Reference proteome</keyword>
<sequence length="185" mass="20621">MAAKNVHFSMADCTFKANNHVALLDIPYNNSWDYLRQFWHSAEFVQKEDKKKRMVTMISFFIGDSNASIGYDWSKNEGPNPLVVVPSAPIQADSRMSGDVKRILLALDHLSSEIVYLRSKVVDLEVEATTLASDGEEDDDDGADGAVEMIKGLDDDDEDDLSSPRFKNQTLGSSLLQQLGNHPRL</sequence>
<accession>A0ACB8YJV6</accession>
<protein>
    <submittedName>
        <fullName evidence="1">Uncharacterized protein</fullName>
    </submittedName>
</protein>
<dbReference type="EMBL" id="CM042058">
    <property type="protein sequence ID" value="KAI3685239.1"/>
    <property type="molecule type" value="Genomic_DNA"/>
</dbReference>
<dbReference type="Proteomes" id="UP001055879">
    <property type="component" value="Linkage Group LG12"/>
</dbReference>
<organism evidence="1 2">
    <name type="scientific">Arctium lappa</name>
    <name type="common">Greater burdock</name>
    <name type="synonym">Lappa major</name>
    <dbReference type="NCBI Taxonomy" id="4217"/>
    <lineage>
        <taxon>Eukaryota</taxon>
        <taxon>Viridiplantae</taxon>
        <taxon>Streptophyta</taxon>
        <taxon>Embryophyta</taxon>
        <taxon>Tracheophyta</taxon>
        <taxon>Spermatophyta</taxon>
        <taxon>Magnoliopsida</taxon>
        <taxon>eudicotyledons</taxon>
        <taxon>Gunneridae</taxon>
        <taxon>Pentapetalae</taxon>
        <taxon>asterids</taxon>
        <taxon>campanulids</taxon>
        <taxon>Asterales</taxon>
        <taxon>Asteraceae</taxon>
        <taxon>Carduoideae</taxon>
        <taxon>Cardueae</taxon>
        <taxon>Arctiinae</taxon>
        <taxon>Arctium</taxon>
    </lineage>
</organism>